<evidence type="ECO:0000313" key="2">
    <source>
        <dbReference type="Proteomes" id="UP000095280"/>
    </source>
</evidence>
<name>A0A1I8HR39_9PLAT</name>
<evidence type="ECO:0000313" key="3">
    <source>
        <dbReference type="WBParaSite" id="maker-uti_cns_0007555-snap-gene-0.3-mRNA-1"/>
    </source>
</evidence>
<organism evidence="2 3">
    <name type="scientific">Macrostomum lignano</name>
    <dbReference type="NCBI Taxonomy" id="282301"/>
    <lineage>
        <taxon>Eukaryota</taxon>
        <taxon>Metazoa</taxon>
        <taxon>Spiralia</taxon>
        <taxon>Lophotrochozoa</taxon>
        <taxon>Platyhelminthes</taxon>
        <taxon>Rhabditophora</taxon>
        <taxon>Macrostomorpha</taxon>
        <taxon>Macrostomida</taxon>
        <taxon>Macrostomidae</taxon>
        <taxon>Macrostomum</taxon>
    </lineage>
</organism>
<protein>
    <submittedName>
        <fullName evidence="3">Magnesium transporter</fullName>
    </submittedName>
</protein>
<sequence>ETLPCLVVSRLEKIPLKDFSSEIRANLDIERFLKEATLLLDLEGDNIESIIDRMLQSIFKADIEAHGSNHHHHHHNQHHQHPASAAQADQAATSTGAAAADGGDPNDAALEAKVQEAKKTLFLQASWMDYS</sequence>
<dbReference type="Gene3D" id="3.40.930.10">
    <property type="entry name" value="Mannitol-specific EII, Chain A"/>
    <property type="match status" value="1"/>
</dbReference>
<dbReference type="AlphaFoldDB" id="A0A1I8HR39"/>
<feature type="region of interest" description="Disordered" evidence="1">
    <location>
        <begin position="67"/>
        <end position="106"/>
    </location>
</feature>
<accession>A0A1I8HR39</accession>
<reference evidence="3" key="1">
    <citation type="submission" date="2016-11" db="UniProtKB">
        <authorList>
            <consortium name="WormBaseParasite"/>
        </authorList>
    </citation>
    <scope>IDENTIFICATION</scope>
</reference>
<dbReference type="Proteomes" id="UP000095280">
    <property type="component" value="Unplaced"/>
</dbReference>
<feature type="compositionally biased region" description="Low complexity" evidence="1">
    <location>
        <begin position="82"/>
        <end position="106"/>
    </location>
</feature>
<proteinExistence type="predicted"/>
<feature type="compositionally biased region" description="Basic residues" evidence="1">
    <location>
        <begin position="68"/>
        <end position="81"/>
    </location>
</feature>
<dbReference type="WBParaSite" id="maker-uti_cns_0007555-snap-gene-0.3-mRNA-1">
    <property type="protein sequence ID" value="maker-uti_cns_0007555-snap-gene-0.3-mRNA-1"/>
    <property type="gene ID" value="maker-uti_cns_0007555-snap-gene-0.3"/>
</dbReference>
<dbReference type="InterPro" id="IPR016152">
    <property type="entry name" value="PTrfase/Anion_transptr"/>
</dbReference>
<evidence type="ECO:0000256" key="1">
    <source>
        <dbReference type="SAM" id="MobiDB-lite"/>
    </source>
</evidence>
<keyword evidence="2" id="KW-1185">Reference proteome</keyword>